<dbReference type="GeneID" id="107009821"/>
<feature type="domain" description="Tf2-1-like SH3-like" evidence="1">
    <location>
        <begin position="23"/>
        <end position="86"/>
    </location>
</feature>
<reference evidence="2" key="1">
    <citation type="journal article" date="2014" name="Nat. Genet.">
        <title>The genome of the stress-tolerant wild tomato species Solanum pennellii.</title>
        <authorList>
            <person name="Bolger A."/>
            <person name="Scossa F."/>
            <person name="Bolger M.E."/>
            <person name="Lanz C."/>
            <person name="Maumus F."/>
            <person name="Tohge T."/>
            <person name="Quesneville H."/>
            <person name="Alseekh S."/>
            <person name="Sorensen I."/>
            <person name="Lichtenstein G."/>
            <person name="Fich E.A."/>
            <person name="Conte M."/>
            <person name="Keller H."/>
            <person name="Schneeberger K."/>
            <person name="Schwacke R."/>
            <person name="Ofner I."/>
            <person name="Vrebalov J."/>
            <person name="Xu Y."/>
            <person name="Osorio S."/>
            <person name="Aflitos S.A."/>
            <person name="Schijlen E."/>
            <person name="Jimenez-Gomez J.M."/>
            <person name="Ryngajllo M."/>
            <person name="Kimura S."/>
            <person name="Kumar R."/>
            <person name="Koenig D."/>
            <person name="Headland L.R."/>
            <person name="Maloof J.N."/>
            <person name="Sinha N."/>
            <person name="van Ham R.C."/>
            <person name="Lankhorst R.K."/>
            <person name="Mao L."/>
            <person name="Vogel A."/>
            <person name="Arsova B."/>
            <person name="Panstruga R."/>
            <person name="Fei Z."/>
            <person name="Rose J.K."/>
            <person name="Zamir D."/>
            <person name="Carrari F."/>
            <person name="Giovannoni J.J."/>
            <person name="Weigel D."/>
            <person name="Usadel B."/>
            <person name="Fernie A.R."/>
        </authorList>
    </citation>
    <scope>NUCLEOTIDE SEQUENCE [LARGE SCALE GENOMIC DNA]</scope>
    <source>
        <strain evidence="2">cv. LA0716</strain>
    </source>
</reference>
<proteinExistence type="predicted"/>
<protein>
    <submittedName>
        <fullName evidence="3">Uncharacterized protein LOC107009821</fullName>
    </submittedName>
</protein>
<gene>
    <name evidence="3" type="primary">LOC107009821</name>
</gene>
<dbReference type="InterPro" id="IPR056924">
    <property type="entry name" value="SH3_Tf2-1"/>
</dbReference>
<dbReference type="RefSeq" id="XP_015064635.1">
    <property type="nucleotide sequence ID" value="XM_015209149.1"/>
</dbReference>
<dbReference type="PANTHER" id="PTHR46148:SF56">
    <property type="entry name" value="RETROTRANSPOSON PROTEIN"/>
    <property type="match status" value="1"/>
</dbReference>
<evidence type="ECO:0000313" key="2">
    <source>
        <dbReference type="Proteomes" id="UP000694930"/>
    </source>
</evidence>
<accession>A0ABM1G1J8</accession>
<dbReference type="Pfam" id="PF24626">
    <property type="entry name" value="SH3_Tf2-1"/>
    <property type="match status" value="1"/>
</dbReference>
<reference evidence="3" key="2">
    <citation type="submission" date="2025-08" db="UniProtKB">
        <authorList>
            <consortium name="RefSeq"/>
        </authorList>
    </citation>
    <scope>IDENTIFICATION</scope>
</reference>
<dbReference type="Proteomes" id="UP000694930">
    <property type="component" value="Chromosome 2"/>
</dbReference>
<evidence type="ECO:0000313" key="3">
    <source>
        <dbReference type="RefSeq" id="XP_015064635.1"/>
    </source>
</evidence>
<sequence>MVYNRHKSYTVVRRRELEFEVDDWVYIKVSPIKSFMRFSKKGKLSPRYIGPYQIAQRIGKVASEFELPQELVAIHPVFHIIMLKNCMGLIIPTDISGMKDSLSYEDIPVQILDRQVHNLRSKEVASVRVLGVTNLLSKLIGKLRRILRRDIHISSNLVKF</sequence>
<evidence type="ECO:0000259" key="1">
    <source>
        <dbReference type="Pfam" id="PF24626"/>
    </source>
</evidence>
<name>A0ABM1G1J8_SOLPN</name>
<organism evidence="2 3">
    <name type="scientific">Solanum pennellii</name>
    <name type="common">Tomato</name>
    <name type="synonym">Lycopersicon pennellii</name>
    <dbReference type="NCBI Taxonomy" id="28526"/>
    <lineage>
        <taxon>Eukaryota</taxon>
        <taxon>Viridiplantae</taxon>
        <taxon>Streptophyta</taxon>
        <taxon>Embryophyta</taxon>
        <taxon>Tracheophyta</taxon>
        <taxon>Spermatophyta</taxon>
        <taxon>Magnoliopsida</taxon>
        <taxon>eudicotyledons</taxon>
        <taxon>Gunneridae</taxon>
        <taxon>Pentapetalae</taxon>
        <taxon>asterids</taxon>
        <taxon>lamiids</taxon>
        <taxon>Solanales</taxon>
        <taxon>Solanaceae</taxon>
        <taxon>Solanoideae</taxon>
        <taxon>Solaneae</taxon>
        <taxon>Solanum</taxon>
        <taxon>Solanum subgen. Lycopersicon</taxon>
    </lineage>
</organism>
<keyword evidence="2" id="KW-1185">Reference proteome</keyword>
<dbReference type="PANTHER" id="PTHR46148">
    <property type="entry name" value="CHROMO DOMAIN-CONTAINING PROTEIN"/>
    <property type="match status" value="1"/>
</dbReference>